<dbReference type="Gene3D" id="3.40.50.720">
    <property type="entry name" value="NAD(P)-binding Rossmann-like Domain"/>
    <property type="match status" value="1"/>
</dbReference>
<dbReference type="InterPro" id="IPR002347">
    <property type="entry name" value="SDR_fam"/>
</dbReference>
<dbReference type="PRINTS" id="PR00080">
    <property type="entry name" value="SDRFAMILY"/>
</dbReference>
<protein>
    <recommendedName>
        <fullName evidence="4">SDR family oxidoreductase</fullName>
    </recommendedName>
</protein>
<evidence type="ECO:0000256" key="2">
    <source>
        <dbReference type="ARBA" id="ARBA00023002"/>
    </source>
</evidence>
<sequence>MMSGKLTNKVSIITGGNSGIGASTAHLFAKEGSKVLILARREIEGLKVRESIRAEGGECTFVQCDVGEPNSVNQAIEEASSIYGAVHILFNNAGHGGGGDFPNSTTEEWNSVINDNLNGTFYVSRAVWPHLIKSGGGTVINMSSLAAQRGFSPKMLDEFGATAPSYYAAKAGVDALTRYMAGVGGKHNIRVNCIRPGQIMTPGATRGTINDADGGHHVFEDMFNMAQIIPGPGYPTDVANLVLFLACEDSRFITSEIINIDGGVAAKI</sequence>
<evidence type="ECO:0000256" key="1">
    <source>
        <dbReference type="ARBA" id="ARBA00006484"/>
    </source>
</evidence>
<dbReference type="PRINTS" id="PR00081">
    <property type="entry name" value="GDHRDH"/>
</dbReference>
<dbReference type="SUPFAM" id="SSF51735">
    <property type="entry name" value="NAD(P)-binding Rossmann-fold domains"/>
    <property type="match status" value="1"/>
</dbReference>
<dbReference type="FunFam" id="3.40.50.720:FF:000084">
    <property type="entry name" value="Short-chain dehydrogenase reductase"/>
    <property type="match status" value="1"/>
</dbReference>
<dbReference type="GO" id="GO:0016616">
    <property type="term" value="F:oxidoreductase activity, acting on the CH-OH group of donors, NAD or NADP as acceptor"/>
    <property type="evidence" value="ECO:0007669"/>
    <property type="project" value="TreeGrafter"/>
</dbReference>
<dbReference type="InterPro" id="IPR036291">
    <property type="entry name" value="NAD(P)-bd_dom_sf"/>
</dbReference>
<dbReference type="CDD" id="cd05233">
    <property type="entry name" value="SDR_c"/>
    <property type="match status" value="1"/>
</dbReference>
<gene>
    <name evidence="3" type="ORF">METZ01_LOCUS103987</name>
</gene>
<accession>A0A381WGS3</accession>
<dbReference type="AlphaFoldDB" id="A0A381WGS3"/>
<name>A0A381WGS3_9ZZZZ</name>
<dbReference type="Pfam" id="PF13561">
    <property type="entry name" value="adh_short_C2"/>
    <property type="match status" value="1"/>
</dbReference>
<keyword evidence="2" id="KW-0560">Oxidoreductase</keyword>
<evidence type="ECO:0008006" key="4">
    <source>
        <dbReference type="Google" id="ProtNLM"/>
    </source>
</evidence>
<dbReference type="PANTHER" id="PTHR42760">
    <property type="entry name" value="SHORT-CHAIN DEHYDROGENASES/REDUCTASES FAMILY MEMBER"/>
    <property type="match status" value="1"/>
</dbReference>
<dbReference type="PANTHER" id="PTHR42760:SF133">
    <property type="entry name" value="3-OXOACYL-[ACYL-CARRIER-PROTEIN] REDUCTASE"/>
    <property type="match status" value="1"/>
</dbReference>
<proteinExistence type="inferred from homology"/>
<comment type="similarity">
    <text evidence="1">Belongs to the short-chain dehydrogenases/reductases (SDR) family.</text>
</comment>
<organism evidence="3">
    <name type="scientific">marine metagenome</name>
    <dbReference type="NCBI Taxonomy" id="408172"/>
    <lineage>
        <taxon>unclassified sequences</taxon>
        <taxon>metagenomes</taxon>
        <taxon>ecological metagenomes</taxon>
    </lineage>
</organism>
<dbReference type="EMBL" id="UINC01011610">
    <property type="protein sequence ID" value="SVA51133.1"/>
    <property type="molecule type" value="Genomic_DNA"/>
</dbReference>
<evidence type="ECO:0000313" key="3">
    <source>
        <dbReference type="EMBL" id="SVA51133.1"/>
    </source>
</evidence>
<reference evidence="3" key="1">
    <citation type="submission" date="2018-05" db="EMBL/GenBank/DDBJ databases">
        <authorList>
            <person name="Lanie J.A."/>
            <person name="Ng W.-L."/>
            <person name="Kazmierczak K.M."/>
            <person name="Andrzejewski T.M."/>
            <person name="Davidsen T.M."/>
            <person name="Wayne K.J."/>
            <person name="Tettelin H."/>
            <person name="Glass J.I."/>
            <person name="Rusch D."/>
            <person name="Podicherti R."/>
            <person name="Tsui H.-C.T."/>
            <person name="Winkler M.E."/>
        </authorList>
    </citation>
    <scope>NUCLEOTIDE SEQUENCE</scope>
</reference>